<evidence type="ECO:0000313" key="1">
    <source>
        <dbReference type="EMBL" id="STQ82765.1"/>
    </source>
</evidence>
<sequence length="37" mass="3964">MEVPNGAVDISLSIPGAEDLNLELNYAERPNLVLISP</sequence>
<dbReference type="EMBL" id="UGHP01000001">
    <property type="protein sequence ID" value="STQ82765.1"/>
    <property type="molecule type" value="Genomic_DNA"/>
</dbReference>
<name>A0A377PR45_HAFAL</name>
<proteinExistence type="predicted"/>
<protein>
    <submittedName>
        <fullName evidence="1">Uncharacterized protein</fullName>
    </submittedName>
</protein>
<dbReference type="Proteomes" id="UP000254821">
    <property type="component" value="Unassembled WGS sequence"/>
</dbReference>
<accession>A0A377PR45</accession>
<evidence type="ECO:0000313" key="2">
    <source>
        <dbReference type="Proteomes" id="UP000254821"/>
    </source>
</evidence>
<reference evidence="1 2" key="1">
    <citation type="submission" date="2018-06" db="EMBL/GenBank/DDBJ databases">
        <authorList>
            <consortium name="Pathogen Informatics"/>
            <person name="Doyle S."/>
        </authorList>
    </citation>
    <scope>NUCLEOTIDE SEQUENCE [LARGE SCALE GENOMIC DNA]</scope>
    <source>
        <strain evidence="1 2">NCTC8105</strain>
    </source>
</reference>
<dbReference type="AlphaFoldDB" id="A0A377PR45"/>
<organism evidence="1 2">
    <name type="scientific">Hafnia alvei</name>
    <dbReference type="NCBI Taxonomy" id="569"/>
    <lineage>
        <taxon>Bacteria</taxon>
        <taxon>Pseudomonadati</taxon>
        <taxon>Pseudomonadota</taxon>
        <taxon>Gammaproteobacteria</taxon>
        <taxon>Enterobacterales</taxon>
        <taxon>Hafniaceae</taxon>
        <taxon>Hafnia</taxon>
    </lineage>
</organism>
<gene>
    <name evidence="1" type="ORF">NCTC8105_04985</name>
</gene>